<gene>
    <name evidence="1" type="ORF">BW731_03000</name>
</gene>
<dbReference type="AlphaFoldDB" id="A0A1V4DFJ2"/>
<sequence>MTVVVFDVDDTLYDQFVPFELAMTHSFQDKPWIKDMDLSNLYLLFRHHSDEMFPATVSGELSLEDMRVYRIQKALKDLGFEATDRKCQLFQDRYFYEQNRITVHPEMVDLLLILKERRILTGILTNGPTDHQQLKLDQLNVSTWIDSNTHHISESIGYSKPDAKAFQVVANSYPESTEFLYIGDSYDNDVIGAKNAGWQVIWLNKYNKKLTQEMVKPDVEVTSYKDLAVNVLDLLQEE</sequence>
<evidence type="ECO:0000313" key="1">
    <source>
        <dbReference type="EMBL" id="OPF87252.1"/>
    </source>
</evidence>
<dbReference type="PANTHER" id="PTHR47478:SF1">
    <property type="entry name" value="PYRIMIDINE 5'-NUCLEOTIDASE YJJG"/>
    <property type="match status" value="1"/>
</dbReference>
<dbReference type="InterPro" id="IPR036412">
    <property type="entry name" value="HAD-like_sf"/>
</dbReference>
<reference evidence="1 2" key="1">
    <citation type="submission" date="2017-02" db="EMBL/GenBank/DDBJ databases">
        <title>Vagococcus cremeus sp. nov., isolated from the small intestine of a marten, Martes flavigula.</title>
        <authorList>
            <person name="Tak E.J."/>
            <person name="Bae J.-W."/>
        </authorList>
    </citation>
    <scope>NUCLEOTIDE SEQUENCE [LARGE SCALE GENOMIC DNA]</scope>
    <source>
        <strain evidence="1 2">D7T301</strain>
    </source>
</reference>
<dbReference type="EMBL" id="MVAB01000001">
    <property type="protein sequence ID" value="OPF87252.1"/>
    <property type="molecule type" value="Genomic_DNA"/>
</dbReference>
<dbReference type="InterPro" id="IPR052550">
    <property type="entry name" value="Pyrimidine_5'-ntase_YjjG"/>
</dbReference>
<dbReference type="Proteomes" id="UP000189970">
    <property type="component" value="Unassembled WGS sequence"/>
</dbReference>
<dbReference type="Pfam" id="PF00702">
    <property type="entry name" value="Hydrolase"/>
    <property type="match status" value="1"/>
</dbReference>
<comment type="caution">
    <text evidence="1">The sequence shown here is derived from an EMBL/GenBank/DDBJ whole genome shotgun (WGS) entry which is preliminary data.</text>
</comment>
<dbReference type="RefSeq" id="WP_158080143.1">
    <property type="nucleotide sequence ID" value="NZ_MVAB01000001.1"/>
</dbReference>
<keyword evidence="2" id="KW-1185">Reference proteome</keyword>
<dbReference type="SFLD" id="SFLDG01129">
    <property type="entry name" value="C1.5:_HAD__Beta-PGM__Phosphata"/>
    <property type="match status" value="1"/>
</dbReference>
<protein>
    <recommendedName>
        <fullName evidence="3">HAD family hydrolase</fullName>
    </recommendedName>
</protein>
<dbReference type="Gene3D" id="1.10.150.240">
    <property type="entry name" value="Putative phosphatase, domain 2"/>
    <property type="match status" value="1"/>
</dbReference>
<organism evidence="1 2">
    <name type="scientific">Vagococcus martis</name>
    <dbReference type="NCBI Taxonomy" id="1768210"/>
    <lineage>
        <taxon>Bacteria</taxon>
        <taxon>Bacillati</taxon>
        <taxon>Bacillota</taxon>
        <taxon>Bacilli</taxon>
        <taxon>Lactobacillales</taxon>
        <taxon>Enterococcaceae</taxon>
        <taxon>Vagococcus</taxon>
    </lineage>
</organism>
<dbReference type="Gene3D" id="3.40.50.1000">
    <property type="entry name" value="HAD superfamily/HAD-like"/>
    <property type="match status" value="1"/>
</dbReference>
<dbReference type="SFLD" id="SFLDS00003">
    <property type="entry name" value="Haloacid_Dehalogenase"/>
    <property type="match status" value="1"/>
</dbReference>
<dbReference type="SUPFAM" id="SSF56784">
    <property type="entry name" value="HAD-like"/>
    <property type="match status" value="1"/>
</dbReference>
<evidence type="ECO:0000313" key="2">
    <source>
        <dbReference type="Proteomes" id="UP000189970"/>
    </source>
</evidence>
<dbReference type="InterPro" id="IPR023198">
    <property type="entry name" value="PGP-like_dom2"/>
</dbReference>
<proteinExistence type="predicted"/>
<evidence type="ECO:0008006" key="3">
    <source>
        <dbReference type="Google" id="ProtNLM"/>
    </source>
</evidence>
<name>A0A1V4DFJ2_9ENTE</name>
<dbReference type="PRINTS" id="PR00413">
    <property type="entry name" value="HADHALOGNASE"/>
</dbReference>
<accession>A0A1V4DFJ2</accession>
<dbReference type="InterPro" id="IPR006439">
    <property type="entry name" value="HAD-SF_hydro_IA"/>
</dbReference>
<dbReference type="NCBIfam" id="TIGR01549">
    <property type="entry name" value="HAD-SF-IA-v1"/>
    <property type="match status" value="1"/>
</dbReference>
<dbReference type="InterPro" id="IPR023214">
    <property type="entry name" value="HAD_sf"/>
</dbReference>
<dbReference type="PANTHER" id="PTHR47478">
    <property type="match status" value="1"/>
</dbReference>